<evidence type="ECO:0000256" key="1">
    <source>
        <dbReference type="ARBA" id="ARBA00004651"/>
    </source>
</evidence>
<evidence type="ECO:0000256" key="4">
    <source>
        <dbReference type="ARBA" id="ARBA00022679"/>
    </source>
</evidence>
<feature type="transmembrane region" description="Helical" evidence="9">
    <location>
        <begin position="106"/>
        <end position="130"/>
    </location>
</feature>
<evidence type="ECO:0000256" key="7">
    <source>
        <dbReference type="ARBA" id="ARBA00023136"/>
    </source>
</evidence>
<evidence type="ECO:0000256" key="8">
    <source>
        <dbReference type="ARBA" id="ARBA00023315"/>
    </source>
</evidence>
<dbReference type="InterPro" id="IPR004563">
    <property type="entry name" value="Apolipo_AcylTrfase"/>
</dbReference>
<reference evidence="11 12" key="1">
    <citation type="journal article" date="2012" name="J. Bacteriol.">
        <title>Genome Sequence of the Alkane-Degrading Bacterium Alcanivorax hongdengensis Type Strain A-11-3.</title>
        <authorList>
            <person name="Lai Q."/>
            <person name="Shao Z."/>
        </authorList>
    </citation>
    <scope>NUCLEOTIDE SEQUENCE [LARGE SCALE GENOMIC DNA]</scope>
    <source>
        <strain evidence="11 12">A-11-3</strain>
    </source>
</reference>
<evidence type="ECO:0000259" key="10">
    <source>
        <dbReference type="PROSITE" id="PS50263"/>
    </source>
</evidence>
<keyword evidence="6 9" id="KW-1133">Transmembrane helix</keyword>
<evidence type="ECO:0000256" key="6">
    <source>
        <dbReference type="ARBA" id="ARBA00022989"/>
    </source>
</evidence>
<sequence length="487" mass="54084">MLALTAGLLFPLAFAPYGWVFLLPVSIGLGFWTLQRAGSARDALLRGWLYGLGMFGFGVAWLHVSMHDYGFMPLWMAVPFTGIFAAVIALYYGLTFYLSWKLGRSALAFAGLWVVLDWVRGWLLTGFPWLYAGYALVDTPLARLAPLGGVWLLTLVAVLMGASVVMLLRRQRHAWLPAALTVALMTGALLMPDTPFTHASGPRQKVALVQGNIPQDIKWQMTMRSATREIYQDLTAPIPADTLVIWPESAMIEFYQDIHGFIDDQGKALADRGGALITGLPWRSDSDAGITYHNSIASIGKDGLRGVYHKQKLVPFGEYVPMQSLIRGLIPFFDLPMSGFTPGKPSQPNLRALGHTVAPFVCYEILYPDLVAERSHNADLLLTISNDAWFGHSAGPHQHFQMARLRARETGRWLLRDTNNGITAIINEKGQVTDRLPQFERGVLYGEYQPRRGQTPFMRFGIGPWLLLSAVLIGLGYALRPQVRSDI</sequence>
<keyword evidence="4 9" id="KW-0808">Transferase</keyword>
<feature type="transmembrane region" description="Helical" evidence="9">
    <location>
        <begin position="457"/>
        <end position="479"/>
    </location>
</feature>
<dbReference type="PATRIC" id="fig|1177179.3.peg.556"/>
<evidence type="ECO:0000256" key="5">
    <source>
        <dbReference type="ARBA" id="ARBA00022692"/>
    </source>
</evidence>
<comment type="caution">
    <text evidence="11">The sequence shown here is derived from an EMBL/GenBank/DDBJ whole genome shotgun (WGS) entry which is preliminary data.</text>
</comment>
<dbReference type="EC" id="2.3.1.269" evidence="9"/>
<dbReference type="SUPFAM" id="SSF56317">
    <property type="entry name" value="Carbon-nitrogen hydrolase"/>
    <property type="match status" value="1"/>
</dbReference>
<evidence type="ECO:0000256" key="3">
    <source>
        <dbReference type="ARBA" id="ARBA00022475"/>
    </source>
</evidence>
<dbReference type="Proteomes" id="UP000010164">
    <property type="component" value="Unassembled WGS sequence"/>
</dbReference>
<dbReference type="UniPathway" id="UPA00666"/>
<comment type="subcellular location">
    <subcellularLocation>
        <location evidence="1 9">Cell membrane</location>
        <topology evidence="1 9">Multi-pass membrane protein</topology>
    </subcellularLocation>
</comment>
<feature type="transmembrane region" description="Helical" evidence="9">
    <location>
        <begin position="74"/>
        <end position="94"/>
    </location>
</feature>
<dbReference type="GO" id="GO:0005886">
    <property type="term" value="C:plasma membrane"/>
    <property type="evidence" value="ECO:0007669"/>
    <property type="project" value="UniProtKB-SubCell"/>
</dbReference>
<dbReference type="PANTHER" id="PTHR38686">
    <property type="entry name" value="APOLIPOPROTEIN N-ACYLTRANSFERASE"/>
    <property type="match status" value="1"/>
</dbReference>
<dbReference type="AlphaFoldDB" id="L0WIT9"/>
<feature type="transmembrane region" description="Helical" evidence="9">
    <location>
        <begin position="43"/>
        <end position="62"/>
    </location>
</feature>
<evidence type="ECO:0000256" key="2">
    <source>
        <dbReference type="ARBA" id="ARBA00010065"/>
    </source>
</evidence>
<dbReference type="InterPro" id="IPR003010">
    <property type="entry name" value="C-N_Hydrolase"/>
</dbReference>
<feature type="domain" description="CN hydrolase" evidence="10">
    <location>
        <begin position="209"/>
        <end position="450"/>
    </location>
</feature>
<evidence type="ECO:0000313" key="11">
    <source>
        <dbReference type="EMBL" id="EKF75760.1"/>
    </source>
</evidence>
<dbReference type="eggNOG" id="COG0815">
    <property type="taxonomic scope" value="Bacteria"/>
</dbReference>
<dbReference type="InterPro" id="IPR045378">
    <property type="entry name" value="LNT_N"/>
</dbReference>
<comment type="similarity">
    <text evidence="2 9">Belongs to the CN hydrolase family. Apolipoprotein N-acyltransferase subfamily.</text>
</comment>
<dbReference type="GO" id="GO:0042158">
    <property type="term" value="P:lipoprotein biosynthetic process"/>
    <property type="evidence" value="ECO:0007669"/>
    <property type="project" value="UniProtKB-UniRule"/>
</dbReference>
<dbReference type="HAMAP" id="MF_01148">
    <property type="entry name" value="Lnt"/>
    <property type="match status" value="1"/>
</dbReference>
<comment type="catalytic activity">
    <reaction evidence="9">
        <text>N-terminal S-1,2-diacyl-sn-glyceryl-L-cysteinyl-[lipoprotein] + a glycerophospholipid = N-acyl-S-1,2-diacyl-sn-glyceryl-L-cysteinyl-[lipoprotein] + a 2-acyl-sn-glycero-3-phospholipid + H(+)</text>
        <dbReference type="Rhea" id="RHEA:48228"/>
        <dbReference type="Rhea" id="RHEA-COMP:14681"/>
        <dbReference type="Rhea" id="RHEA-COMP:14684"/>
        <dbReference type="ChEBI" id="CHEBI:15378"/>
        <dbReference type="ChEBI" id="CHEBI:136912"/>
        <dbReference type="ChEBI" id="CHEBI:140656"/>
        <dbReference type="ChEBI" id="CHEBI:140657"/>
        <dbReference type="ChEBI" id="CHEBI:140660"/>
        <dbReference type="EC" id="2.3.1.269"/>
    </reaction>
</comment>
<feature type="transmembrane region" description="Helical" evidence="9">
    <location>
        <begin position="6"/>
        <end position="31"/>
    </location>
</feature>
<dbReference type="GO" id="GO:0016410">
    <property type="term" value="F:N-acyltransferase activity"/>
    <property type="evidence" value="ECO:0007669"/>
    <property type="project" value="UniProtKB-UniRule"/>
</dbReference>
<feature type="transmembrane region" description="Helical" evidence="9">
    <location>
        <begin position="150"/>
        <end position="168"/>
    </location>
</feature>
<proteinExistence type="inferred from homology"/>
<dbReference type="InterPro" id="IPR036526">
    <property type="entry name" value="C-N_Hydrolase_sf"/>
</dbReference>
<dbReference type="Pfam" id="PF20154">
    <property type="entry name" value="LNT_N"/>
    <property type="match status" value="1"/>
</dbReference>
<comment type="pathway">
    <text evidence="9">Protein modification; lipoprotein biosynthesis (N-acyl transfer).</text>
</comment>
<keyword evidence="11" id="KW-0449">Lipoprotein</keyword>
<dbReference type="Gene3D" id="3.60.110.10">
    <property type="entry name" value="Carbon-nitrogen hydrolase"/>
    <property type="match status" value="1"/>
</dbReference>
<accession>L0WIT9</accession>
<keyword evidence="8 9" id="KW-0012">Acyltransferase</keyword>
<dbReference type="PANTHER" id="PTHR38686:SF1">
    <property type="entry name" value="APOLIPOPROTEIN N-ACYLTRANSFERASE"/>
    <property type="match status" value="1"/>
</dbReference>
<dbReference type="CDD" id="cd07571">
    <property type="entry name" value="ALP_N-acyl_transferase"/>
    <property type="match status" value="1"/>
</dbReference>
<protein>
    <recommendedName>
        <fullName evidence="9">Apolipoprotein N-acyltransferase</fullName>
        <shortName evidence="9">ALP N-acyltransferase</shortName>
        <ecNumber evidence="9">2.3.1.269</ecNumber>
    </recommendedName>
</protein>
<gene>
    <name evidence="9" type="primary">lnt</name>
    <name evidence="11" type="ORF">A11A3_02787</name>
</gene>
<organism evidence="11 12">
    <name type="scientific">Alcanivorax hongdengensis A-11-3</name>
    <dbReference type="NCBI Taxonomy" id="1177179"/>
    <lineage>
        <taxon>Bacteria</taxon>
        <taxon>Pseudomonadati</taxon>
        <taxon>Pseudomonadota</taxon>
        <taxon>Gammaproteobacteria</taxon>
        <taxon>Oceanospirillales</taxon>
        <taxon>Alcanivoracaceae</taxon>
        <taxon>Alcanivorax</taxon>
    </lineage>
</organism>
<dbReference type="STRING" id="1177179.A11A3_02787"/>
<keyword evidence="12" id="KW-1185">Reference proteome</keyword>
<keyword evidence="7 9" id="KW-0472">Membrane</keyword>
<dbReference type="PROSITE" id="PS50263">
    <property type="entry name" value="CN_HYDROLASE"/>
    <property type="match status" value="1"/>
</dbReference>
<keyword evidence="3 9" id="KW-1003">Cell membrane</keyword>
<dbReference type="NCBIfam" id="TIGR00546">
    <property type="entry name" value="lnt"/>
    <property type="match status" value="1"/>
</dbReference>
<feature type="transmembrane region" description="Helical" evidence="9">
    <location>
        <begin position="175"/>
        <end position="192"/>
    </location>
</feature>
<dbReference type="Pfam" id="PF00795">
    <property type="entry name" value="CN_hydrolase"/>
    <property type="match status" value="1"/>
</dbReference>
<dbReference type="EMBL" id="AMRJ01000002">
    <property type="protein sequence ID" value="EKF75760.1"/>
    <property type="molecule type" value="Genomic_DNA"/>
</dbReference>
<evidence type="ECO:0000313" key="12">
    <source>
        <dbReference type="Proteomes" id="UP000010164"/>
    </source>
</evidence>
<comment type="function">
    <text evidence="9">Catalyzes the phospholipid dependent N-acylation of the N-terminal cysteine of apolipoprotein, the last step in lipoprotein maturation.</text>
</comment>
<name>L0WIT9_9GAMM</name>
<evidence type="ECO:0000256" key="9">
    <source>
        <dbReference type="HAMAP-Rule" id="MF_01148"/>
    </source>
</evidence>
<keyword evidence="5 9" id="KW-0812">Transmembrane</keyword>